<keyword evidence="4" id="KW-0804">Transcription</keyword>
<evidence type="ECO:0000256" key="3">
    <source>
        <dbReference type="ARBA" id="ARBA00023125"/>
    </source>
</evidence>
<dbReference type="EMBL" id="JAVLVT010000012">
    <property type="protein sequence ID" value="MDS1272502.1"/>
    <property type="molecule type" value="Genomic_DNA"/>
</dbReference>
<dbReference type="InterPro" id="IPR003012">
    <property type="entry name" value="Tet_transcr_reg_TetR"/>
</dbReference>
<dbReference type="InterPro" id="IPR036271">
    <property type="entry name" value="Tet_transcr_reg_TetR-rel_C_sf"/>
</dbReference>
<accession>A0ABU2HB08</accession>
<keyword evidence="2" id="KW-0805">Transcription regulation</keyword>
<organism evidence="7 8">
    <name type="scientific">Lipingzhangella rawalii</name>
    <dbReference type="NCBI Taxonomy" id="2055835"/>
    <lineage>
        <taxon>Bacteria</taxon>
        <taxon>Bacillati</taxon>
        <taxon>Actinomycetota</taxon>
        <taxon>Actinomycetes</taxon>
        <taxon>Streptosporangiales</taxon>
        <taxon>Nocardiopsidaceae</taxon>
        <taxon>Lipingzhangella</taxon>
    </lineage>
</organism>
<dbReference type="InterPro" id="IPR050109">
    <property type="entry name" value="HTH-type_TetR-like_transc_reg"/>
</dbReference>
<keyword evidence="3 5" id="KW-0238">DNA-binding</keyword>
<dbReference type="PRINTS" id="PR00455">
    <property type="entry name" value="HTHTETR"/>
</dbReference>
<evidence type="ECO:0000256" key="4">
    <source>
        <dbReference type="ARBA" id="ARBA00023163"/>
    </source>
</evidence>
<dbReference type="InterPro" id="IPR001647">
    <property type="entry name" value="HTH_TetR"/>
</dbReference>
<name>A0ABU2HB08_9ACTN</name>
<dbReference type="Pfam" id="PF00440">
    <property type="entry name" value="TetR_N"/>
    <property type="match status" value="1"/>
</dbReference>
<evidence type="ECO:0000313" key="8">
    <source>
        <dbReference type="Proteomes" id="UP001250214"/>
    </source>
</evidence>
<dbReference type="PRINTS" id="PR00400">
    <property type="entry name" value="TETREPRESSOR"/>
</dbReference>
<dbReference type="Proteomes" id="UP001250214">
    <property type="component" value="Unassembled WGS sequence"/>
</dbReference>
<evidence type="ECO:0000313" key="7">
    <source>
        <dbReference type="EMBL" id="MDS1272502.1"/>
    </source>
</evidence>
<reference evidence="8" key="1">
    <citation type="submission" date="2023-07" db="EMBL/GenBank/DDBJ databases">
        <title>Novel species in the genus Lipingzhangella isolated from Sambhar Salt Lake.</title>
        <authorList>
            <person name="Jiya N."/>
            <person name="Kajale S."/>
            <person name="Sharma A."/>
        </authorList>
    </citation>
    <scope>NUCLEOTIDE SEQUENCE [LARGE SCALE GENOMIC DNA]</scope>
    <source>
        <strain evidence="8">LS1_29</strain>
    </source>
</reference>
<proteinExistence type="predicted"/>
<keyword evidence="1" id="KW-0678">Repressor</keyword>
<evidence type="ECO:0000259" key="6">
    <source>
        <dbReference type="PROSITE" id="PS50977"/>
    </source>
</evidence>
<evidence type="ECO:0000256" key="2">
    <source>
        <dbReference type="ARBA" id="ARBA00023015"/>
    </source>
</evidence>
<comment type="caution">
    <text evidence="7">The sequence shown here is derived from an EMBL/GenBank/DDBJ whole genome shotgun (WGS) entry which is preliminary data.</text>
</comment>
<dbReference type="InterPro" id="IPR004111">
    <property type="entry name" value="Repressor_TetR_C"/>
</dbReference>
<dbReference type="PANTHER" id="PTHR30055">
    <property type="entry name" value="HTH-TYPE TRANSCRIPTIONAL REGULATOR RUTR"/>
    <property type="match status" value="1"/>
</dbReference>
<feature type="domain" description="HTH tetR-type" evidence="6">
    <location>
        <begin position="8"/>
        <end position="68"/>
    </location>
</feature>
<dbReference type="Gene3D" id="1.10.357.10">
    <property type="entry name" value="Tetracycline Repressor, domain 2"/>
    <property type="match status" value="1"/>
</dbReference>
<dbReference type="PROSITE" id="PS50977">
    <property type="entry name" value="HTH_TETR_2"/>
    <property type="match status" value="1"/>
</dbReference>
<dbReference type="PANTHER" id="PTHR30055:SF151">
    <property type="entry name" value="TRANSCRIPTIONAL REGULATORY PROTEIN"/>
    <property type="match status" value="1"/>
</dbReference>
<sequence>MARPKTPLLSTELIRDAALRLIDRDGLAGLSMRKLAQELNVQAASLYSHYATKDELLADIAAQITHDVDTTGFADGNWRSGLEIWARSYRAALARHPNMVPFIASGPGRRDAALRRANAIHGGLVAAGWPPREATLIGASTTYLVVGAAMNSFARGFDDDARVYRDRYPNLSQAHRLAEHADEVDHESFELALKSFLDGLDYRFAAITGDSSDPR</sequence>
<evidence type="ECO:0000256" key="5">
    <source>
        <dbReference type="PROSITE-ProRule" id="PRU00335"/>
    </source>
</evidence>
<evidence type="ECO:0000256" key="1">
    <source>
        <dbReference type="ARBA" id="ARBA00022491"/>
    </source>
</evidence>
<gene>
    <name evidence="7" type="ORF">RIF23_19625</name>
</gene>
<dbReference type="SUPFAM" id="SSF46689">
    <property type="entry name" value="Homeodomain-like"/>
    <property type="match status" value="1"/>
</dbReference>
<feature type="DNA-binding region" description="H-T-H motif" evidence="5">
    <location>
        <begin position="31"/>
        <end position="50"/>
    </location>
</feature>
<protein>
    <submittedName>
        <fullName evidence="7">TetR family transcriptional regulator</fullName>
    </submittedName>
</protein>
<dbReference type="Pfam" id="PF02909">
    <property type="entry name" value="TetR_C_1"/>
    <property type="match status" value="1"/>
</dbReference>
<dbReference type="InterPro" id="IPR009057">
    <property type="entry name" value="Homeodomain-like_sf"/>
</dbReference>
<dbReference type="RefSeq" id="WP_310914086.1">
    <property type="nucleotide sequence ID" value="NZ_JAVLVT010000012.1"/>
</dbReference>
<dbReference type="SUPFAM" id="SSF48498">
    <property type="entry name" value="Tetracyclin repressor-like, C-terminal domain"/>
    <property type="match status" value="1"/>
</dbReference>
<keyword evidence="8" id="KW-1185">Reference proteome</keyword>